<feature type="repeat" description="WD" evidence="3">
    <location>
        <begin position="1364"/>
        <end position="1408"/>
    </location>
</feature>
<dbReference type="RefSeq" id="WP_369265258.1">
    <property type="nucleotide sequence ID" value="NZ_CP163440.1"/>
</dbReference>
<feature type="repeat" description="WD" evidence="3">
    <location>
        <begin position="1184"/>
        <end position="1228"/>
    </location>
</feature>
<feature type="repeat" description="WD" evidence="3">
    <location>
        <begin position="1296"/>
        <end position="1317"/>
    </location>
</feature>
<organism evidence="6">
    <name type="scientific">Streptomyces sp. R35</name>
    <dbReference type="NCBI Taxonomy" id="3238630"/>
    <lineage>
        <taxon>Bacteria</taxon>
        <taxon>Bacillati</taxon>
        <taxon>Actinomycetota</taxon>
        <taxon>Actinomycetes</taxon>
        <taxon>Kitasatosporales</taxon>
        <taxon>Streptomycetaceae</taxon>
        <taxon>Streptomyces</taxon>
    </lineage>
</organism>
<evidence type="ECO:0000313" key="6">
    <source>
        <dbReference type="EMBL" id="XDQ68447.1"/>
    </source>
</evidence>
<evidence type="ECO:0000256" key="4">
    <source>
        <dbReference type="SAM" id="MobiDB-lite"/>
    </source>
</evidence>
<dbReference type="Gene3D" id="3.40.50.300">
    <property type="entry name" value="P-loop containing nucleotide triphosphate hydrolases"/>
    <property type="match status" value="1"/>
</dbReference>
<dbReference type="InterPro" id="IPR036322">
    <property type="entry name" value="WD40_repeat_dom_sf"/>
</dbReference>
<keyword evidence="1 3" id="KW-0853">WD repeat</keyword>
<dbReference type="PANTHER" id="PTHR22847">
    <property type="entry name" value="WD40 REPEAT PROTEIN"/>
    <property type="match status" value="1"/>
</dbReference>
<dbReference type="PANTHER" id="PTHR22847:SF637">
    <property type="entry name" value="WD REPEAT DOMAIN 5B"/>
    <property type="match status" value="1"/>
</dbReference>
<dbReference type="SUPFAM" id="SSF50978">
    <property type="entry name" value="WD40 repeat-like"/>
    <property type="match status" value="2"/>
</dbReference>
<accession>A0AB39SL87</accession>
<dbReference type="InterPro" id="IPR056884">
    <property type="entry name" value="NPHP3-like_N"/>
</dbReference>
<feature type="repeat" description="WD" evidence="3">
    <location>
        <begin position="869"/>
        <end position="913"/>
    </location>
</feature>
<gene>
    <name evidence="6" type="ORF">AB5J50_50805</name>
</gene>
<dbReference type="CDD" id="cd00200">
    <property type="entry name" value="WD40"/>
    <property type="match status" value="2"/>
</dbReference>
<dbReference type="InterPro" id="IPR001680">
    <property type="entry name" value="WD40_rpt"/>
</dbReference>
<dbReference type="PROSITE" id="PS50082">
    <property type="entry name" value="WD_REPEATS_2"/>
    <property type="match status" value="9"/>
</dbReference>
<evidence type="ECO:0000256" key="3">
    <source>
        <dbReference type="PROSITE-ProRule" id="PRU00221"/>
    </source>
</evidence>
<dbReference type="InterPro" id="IPR015943">
    <property type="entry name" value="WD40/YVTN_repeat-like_dom_sf"/>
</dbReference>
<dbReference type="Pfam" id="PF24883">
    <property type="entry name" value="NPHP3_N"/>
    <property type="match status" value="1"/>
</dbReference>
<evidence type="ECO:0000256" key="2">
    <source>
        <dbReference type="ARBA" id="ARBA00022737"/>
    </source>
</evidence>
<feature type="repeat" description="WD" evidence="3">
    <location>
        <begin position="1342"/>
        <end position="1363"/>
    </location>
</feature>
<dbReference type="PROSITE" id="PS00678">
    <property type="entry name" value="WD_REPEATS_1"/>
    <property type="match status" value="6"/>
</dbReference>
<feature type="repeat" description="WD" evidence="3">
    <location>
        <begin position="1094"/>
        <end position="1138"/>
    </location>
</feature>
<evidence type="ECO:0000259" key="5">
    <source>
        <dbReference type="Pfam" id="PF24883"/>
    </source>
</evidence>
<feature type="domain" description="Nephrocystin 3-like N-terminal" evidence="5">
    <location>
        <begin position="310"/>
        <end position="464"/>
    </location>
</feature>
<feature type="repeat" description="WD" evidence="3">
    <location>
        <begin position="1049"/>
        <end position="1093"/>
    </location>
</feature>
<dbReference type="SMART" id="SM00320">
    <property type="entry name" value="WD40"/>
    <property type="match status" value="12"/>
</dbReference>
<dbReference type="InterPro" id="IPR027417">
    <property type="entry name" value="P-loop_NTPase"/>
</dbReference>
<reference evidence="6" key="1">
    <citation type="submission" date="2024-07" db="EMBL/GenBank/DDBJ databases">
        <authorList>
            <person name="Yu S.T."/>
        </authorList>
    </citation>
    <scope>NUCLEOTIDE SEQUENCE</scope>
    <source>
        <strain evidence="6">R35</strain>
    </source>
</reference>
<dbReference type="Gene3D" id="2.130.10.10">
    <property type="entry name" value="YVTN repeat-like/Quinoprotein amine dehydrogenase"/>
    <property type="match status" value="3"/>
</dbReference>
<feature type="region of interest" description="Disordered" evidence="4">
    <location>
        <begin position="403"/>
        <end position="430"/>
    </location>
</feature>
<protein>
    <recommendedName>
        <fullName evidence="5">Nephrocystin 3-like N-terminal domain-containing protein</fullName>
    </recommendedName>
</protein>
<dbReference type="InterPro" id="IPR019775">
    <property type="entry name" value="WD40_repeat_CS"/>
</dbReference>
<proteinExistence type="predicted"/>
<sequence length="1452" mass="157212">MVRALVAGVGDFPEAYLTEEDRAAGRVIFGPLPAVRDAVEKLARSLQDNGVIFASAPLEEPDGDALRKAWKDLRDASRSEPLIMHFAGHGIRASASGVLYLVCKGGDPEALGDTCLPFTHLLETAEEGGRPVLLLLDVCGGGHAITEQYFQEQLAQRPQDAHRNLWVIAACAGDQITYGARFTTAATSVLDRLAEGLLDVSPDQEYVPVDTLAKAIDREMKRSDRADKGLGQSVVRTPHAQAVSEPQPFLPNPTHSTDPHAQLVARLRNSLLEFALNCDPGLDPLHFAAHAAGNARADAIQFSGRKAELERIRAWIDNTDGTQDRLLVAIGSPGSGKSALLGVITCMTHPEIPEPLRAKVRSVVTTFRPHQPDVVLAVHARQRDLEQVTETLHRQLDLQLASAPAATPGGEPDDDHDCDTGRHAQPVPNTPEALMRRLDNVGDVLVIVDALDEAADPAIILDQLLFPLSGTTGGGPRSGCRVTIGTRPWWDTLPTLHQQLVQHRDRVLDLDPVNEDDFAHLACDLREYLDRLLDRRCTPDELDRIADQLARYSDSGAFLVAALYANHLLACPEAIVDPPRSITEVFDLEQRTLASAEPWTDPVLAVLGQARGQGMPLELIHEAACAHAPERAQQQLPPNLKNTRRALTKAAFYLRTTPDTDRRLLYRYFHQALTDHTAPLTDPATLYTALLDTASHNWAQAHPYLLRHAADHAAAVNAEALDQLLENPCYLLRAEPDTLTPHLHHAATEQAILHARIYRTTTAHHPERHQRKARRDLLALDAVCWQQPQLAHTFATLPIADRTNLAEPRWATNRTADPALLHILKGHRQWVIAVATLELRDGTPVAVTASGDGTAIVWNLVTGQRVHTLEGHSNWVNAVATAVLTDGTPVAVTASGDGTAIVWNLVTGQRVHTLEGHSNSVNAVATAVLTDGTPVAVTASDDHTAIVWNLDTGRSRGSFEEHEKSVVAVATLVQPNGIRVAVTASADGATLVWKLDNCRRRRTLEVPSRWVHAVATAVLPDRVPAAVTTTDKRTAIVWNLNNRRRIHTLEGHQESLNGVATTQLSDGTPVAVTVSADHTAIVWDMDSGQCRRALEAHTKSVTAVATSELPNGTPLAITVSDDRTAIVWNLDTNEPRCALEGHTKFVHGVATGALRDGTRVAVTASDDERAIIWNLDNGQRLGRLEGHARSVRAVATSVLNGETRVAVTAHDDRIAIVWDLDTGQRIRALPGHSARLNDVATGIRDDARVAVTASDDGTAIVSNLANGECIHTLKSRKTSVNAVATLMPRHGPPVAVTAHSDGTAMIWDLDNGDCIRTLEGGHVKPVRTVAALKLPTNILAAVTAGDDGTTIVWNLDNGERIHTLRGHNGPVNDLATLALPEGTLAVVTVSEDRTAIVWNLENGQQVWQLALPAEGRCISATDAGFVVCYGREVAHFQWTPQVLGRSQRNATL</sequence>
<keyword evidence="2" id="KW-0677">Repeat</keyword>
<dbReference type="Pfam" id="PF00400">
    <property type="entry name" value="WD40"/>
    <property type="match status" value="8"/>
</dbReference>
<feature type="repeat" description="WD" evidence="3">
    <location>
        <begin position="914"/>
        <end position="958"/>
    </location>
</feature>
<dbReference type="SUPFAM" id="SSF52540">
    <property type="entry name" value="P-loop containing nucleoside triphosphate hydrolases"/>
    <property type="match status" value="1"/>
</dbReference>
<dbReference type="EMBL" id="CP163440">
    <property type="protein sequence ID" value="XDQ68447.1"/>
    <property type="molecule type" value="Genomic_DNA"/>
</dbReference>
<evidence type="ECO:0000256" key="1">
    <source>
        <dbReference type="ARBA" id="ARBA00022574"/>
    </source>
</evidence>
<feature type="repeat" description="WD" evidence="3">
    <location>
        <begin position="824"/>
        <end position="868"/>
    </location>
</feature>
<name>A0AB39SL87_9ACTN</name>
<dbReference type="Gene3D" id="3.40.50.1460">
    <property type="match status" value="1"/>
</dbReference>